<gene>
    <name evidence="1" type="ORF">PDIGIT_LOCUS10590</name>
</gene>
<accession>A0A9W4UIZ6</accession>
<proteinExistence type="predicted"/>
<evidence type="ECO:0000313" key="1">
    <source>
        <dbReference type="EMBL" id="CAI6337478.1"/>
    </source>
</evidence>
<protein>
    <submittedName>
        <fullName evidence="1">Uncharacterized protein</fullName>
    </submittedName>
</protein>
<reference evidence="1" key="1">
    <citation type="submission" date="2023-01" db="EMBL/GenBank/DDBJ databases">
        <authorList>
            <person name="Van Ghelder C."/>
            <person name="Rancurel C."/>
        </authorList>
    </citation>
    <scope>NUCLEOTIDE SEQUENCE</scope>
    <source>
        <strain evidence="1">CNCM I-4278</strain>
    </source>
</reference>
<sequence>MVLVAQGPPCGWISCARGPHYPRSNAACRYLSCVHHPPSLAFPLMGYPLLSSANFRSFAGLTDPIRFGVHQLRSSLAVCSDSDCPLPALGVQRVESLAWCVSTADVAAETHLTPSNHNRACLLPVSSSSSTTTTTPLLLPSCPPSNIPFFYSFSSSVVD</sequence>
<name>A0A9W4UIZ6_9PLEO</name>
<keyword evidence="2" id="KW-1185">Reference proteome</keyword>
<dbReference type="AlphaFoldDB" id="A0A9W4UIZ6"/>
<dbReference type="EMBL" id="CAOQHR010000007">
    <property type="protein sequence ID" value="CAI6337478.1"/>
    <property type="molecule type" value="Genomic_DNA"/>
</dbReference>
<dbReference type="Proteomes" id="UP001152607">
    <property type="component" value="Unassembled WGS sequence"/>
</dbReference>
<organism evidence="1 2">
    <name type="scientific">Periconia digitata</name>
    <dbReference type="NCBI Taxonomy" id="1303443"/>
    <lineage>
        <taxon>Eukaryota</taxon>
        <taxon>Fungi</taxon>
        <taxon>Dikarya</taxon>
        <taxon>Ascomycota</taxon>
        <taxon>Pezizomycotina</taxon>
        <taxon>Dothideomycetes</taxon>
        <taxon>Pleosporomycetidae</taxon>
        <taxon>Pleosporales</taxon>
        <taxon>Massarineae</taxon>
        <taxon>Periconiaceae</taxon>
        <taxon>Periconia</taxon>
    </lineage>
</organism>
<evidence type="ECO:0000313" key="2">
    <source>
        <dbReference type="Proteomes" id="UP001152607"/>
    </source>
</evidence>
<comment type="caution">
    <text evidence="1">The sequence shown here is derived from an EMBL/GenBank/DDBJ whole genome shotgun (WGS) entry which is preliminary data.</text>
</comment>